<evidence type="ECO:0000256" key="10">
    <source>
        <dbReference type="ARBA" id="ARBA00023136"/>
    </source>
</evidence>
<evidence type="ECO:0000256" key="11">
    <source>
        <dbReference type="ARBA" id="ARBA00025912"/>
    </source>
</evidence>
<dbReference type="GO" id="GO:0046872">
    <property type="term" value="F:metal ion binding"/>
    <property type="evidence" value="ECO:0007669"/>
    <property type="project" value="UniProtKB-KW"/>
</dbReference>
<sequence length="129" mass="14024">MAISKSRPLSPHLSVYRWYLTMALSIAHRATGVALSAGLVIIAWWLLALAGGAGSYDLVQTVMHSILGQIVLFLWTFVLFFHAANGLRHLFWDVGYGFDKTVAHKSGIAVIAAATGLTILVWLISFIVA</sequence>
<gene>
    <name evidence="14" type="ORF">SAMN07250955_101424</name>
</gene>
<evidence type="ECO:0000256" key="3">
    <source>
        <dbReference type="ARBA" id="ARBA00007244"/>
    </source>
</evidence>
<evidence type="ECO:0000256" key="4">
    <source>
        <dbReference type="ARBA" id="ARBA00020076"/>
    </source>
</evidence>
<accession>A0A212Q5F4</accession>
<reference evidence="14 15" key="1">
    <citation type="submission" date="2017-06" db="EMBL/GenBank/DDBJ databases">
        <authorList>
            <person name="Kim H.J."/>
            <person name="Triplett B.A."/>
        </authorList>
    </citation>
    <scope>NUCLEOTIDE SEQUENCE [LARGE SCALE GENOMIC DNA]</scope>
    <source>
        <strain evidence="14 15">B29T1</strain>
    </source>
</reference>
<keyword evidence="9 12" id="KW-0408">Iron</keyword>
<dbReference type="InterPro" id="IPR018495">
    <property type="entry name" value="Succ_DH_cyt_bsu_CS"/>
</dbReference>
<dbReference type="NCBIfam" id="TIGR02970">
    <property type="entry name" value="succ_dehyd_cytB"/>
    <property type="match status" value="1"/>
</dbReference>
<comment type="similarity">
    <text evidence="3">Belongs to the cytochrome b560 family.</text>
</comment>
<dbReference type="Gene3D" id="1.20.1300.10">
    <property type="entry name" value="Fumarate reductase/succinate dehydrogenase, transmembrane subunit"/>
    <property type="match status" value="1"/>
</dbReference>
<evidence type="ECO:0000256" key="2">
    <source>
        <dbReference type="ARBA" id="ARBA00004141"/>
    </source>
</evidence>
<comment type="cofactor">
    <cofactor evidence="12">
        <name>heme</name>
        <dbReference type="ChEBI" id="CHEBI:30413"/>
    </cofactor>
    <text evidence="12">The heme is bound between the two transmembrane subunits.</text>
</comment>
<keyword evidence="15" id="KW-1185">Reference proteome</keyword>
<protein>
    <recommendedName>
        <fullName evidence="4">Succinate dehydrogenase cytochrome b556 subunit</fullName>
    </recommendedName>
</protein>
<feature type="transmembrane region" description="Helical" evidence="13">
    <location>
        <begin position="20"/>
        <end position="46"/>
    </location>
</feature>
<dbReference type="GO" id="GO:0006099">
    <property type="term" value="P:tricarboxylic acid cycle"/>
    <property type="evidence" value="ECO:0007669"/>
    <property type="project" value="InterPro"/>
</dbReference>
<dbReference type="CDD" id="cd03499">
    <property type="entry name" value="SQR_TypeC_SdhC"/>
    <property type="match status" value="1"/>
</dbReference>
<evidence type="ECO:0000256" key="1">
    <source>
        <dbReference type="ARBA" id="ARBA00004050"/>
    </source>
</evidence>
<proteinExistence type="inferred from homology"/>
<evidence type="ECO:0000256" key="8">
    <source>
        <dbReference type="ARBA" id="ARBA00022989"/>
    </source>
</evidence>
<dbReference type="PROSITE" id="PS01001">
    <property type="entry name" value="SDH_CYT_2"/>
    <property type="match status" value="1"/>
</dbReference>
<dbReference type="InterPro" id="IPR000701">
    <property type="entry name" value="SuccDH_FuR_B_TM-su"/>
</dbReference>
<dbReference type="AlphaFoldDB" id="A0A212Q5F4"/>
<evidence type="ECO:0000256" key="13">
    <source>
        <dbReference type="SAM" id="Phobius"/>
    </source>
</evidence>
<dbReference type="InterPro" id="IPR014314">
    <property type="entry name" value="Succ_DH_cytb556"/>
</dbReference>
<dbReference type="GO" id="GO:0009055">
    <property type="term" value="F:electron transfer activity"/>
    <property type="evidence" value="ECO:0007669"/>
    <property type="project" value="InterPro"/>
</dbReference>
<feature type="binding site" description="axial binding residue" evidence="12">
    <location>
        <position position="82"/>
    </location>
    <ligand>
        <name>heme</name>
        <dbReference type="ChEBI" id="CHEBI:30413"/>
        <note>ligand shared with second transmembrane subunit</note>
    </ligand>
    <ligandPart>
        <name>Fe</name>
        <dbReference type="ChEBI" id="CHEBI:18248"/>
    </ligandPart>
</feature>
<evidence type="ECO:0000256" key="5">
    <source>
        <dbReference type="ARBA" id="ARBA00022617"/>
    </source>
</evidence>
<feature type="transmembrane region" description="Helical" evidence="13">
    <location>
        <begin position="66"/>
        <end position="87"/>
    </location>
</feature>
<keyword evidence="8 13" id="KW-1133">Transmembrane helix</keyword>
<dbReference type="PROSITE" id="PS01000">
    <property type="entry name" value="SDH_CYT_1"/>
    <property type="match status" value="1"/>
</dbReference>
<keyword evidence="6 13" id="KW-0812">Transmembrane</keyword>
<evidence type="ECO:0000256" key="7">
    <source>
        <dbReference type="ARBA" id="ARBA00022723"/>
    </source>
</evidence>
<name>A0A212Q5F4_9PROT</name>
<evidence type="ECO:0000313" key="14">
    <source>
        <dbReference type="EMBL" id="SNB54538.1"/>
    </source>
</evidence>
<dbReference type="SUPFAM" id="SSF81343">
    <property type="entry name" value="Fumarate reductase respiratory complex transmembrane subunits"/>
    <property type="match status" value="1"/>
</dbReference>
<keyword evidence="7 12" id="KW-0479">Metal-binding</keyword>
<dbReference type="OrthoDB" id="9799441at2"/>
<dbReference type="Pfam" id="PF01127">
    <property type="entry name" value="Sdh_cyt"/>
    <property type="match status" value="1"/>
</dbReference>
<evidence type="ECO:0000256" key="6">
    <source>
        <dbReference type="ARBA" id="ARBA00022692"/>
    </source>
</evidence>
<dbReference type="EMBL" id="FYEH01000001">
    <property type="protein sequence ID" value="SNB54538.1"/>
    <property type="molecule type" value="Genomic_DNA"/>
</dbReference>
<evidence type="ECO:0000256" key="12">
    <source>
        <dbReference type="PIRSR" id="PIRSR000178-1"/>
    </source>
</evidence>
<comment type="subcellular location">
    <subcellularLocation>
        <location evidence="2">Membrane</location>
        <topology evidence="2">Multi-pass membrane protein</topology>
    </subcellularLocation>
</comment>
<keyword evidence="5 12" id="KW-0349">Heme</keyword>
<evidence type="ECO:0000256" key="9">
    <source>
        <dbReference type="ARBA" id="ARBA00023004"/>
    </source>
</evidence>
<dbReference type="PANTHER" id="PTHR10978:SF5">
    <property type="entry name" value="SUCCINATE DEHYDROGENASE CYTOCHROME B560 SUBUNIT, MITOCHONDRIAL"/>
    <property type="match status" value="1"/>
</dbReference>
<feature type="transmembrane region" description="Helical" evidence="13">
    <location>
        <begin position="108"/>
        <end position="128"/>
    </location>
</feature>
<dbReference type="GO" id="GO:0016020">
    <property type="term" value="C:membrane"/>
    <property type="evidence" value="ECO:0007669"/>
    <property type="project" value="UniProtKB-SubCell"/>
</dbReference>
<dbReference type="PIRSF" id="PIRSF000178">
    <property type="entry name" value="SDH_cyt_b560"/>
    <property type="match status" value="1"/>
</dbReference>
<organism evidence="14 15">
    <name type="scientific">Arboricoccus pini</name>
    <dbReference type="NCBI Taxonomy" id="1963835"/>
    <lineage>
        <taxon>Bacteria</taxon>
        <taxon>Pseudomonadati</taxon>
        <taxon>Pseudomonadota</taxon>
        <taxon>Alphaproteobacteria</taxon>
        <taxon>Geminicoccales</taxon>
        <taxon>Geminicoccaceae</taxon>
        <taxon>Arboricoccus</taxon>
    </lineage>
</organism>
<keyword evidence="10 13" id="KW-0472">Membrane</keyword>
<comment type="subunit">
    <text evidence="11">Part of an enzyme complex containing four subunits: a flavoprotein, an iron-sulfur protein, plus two membrane-anchoring proteins, SdhC and SdhD. The complex can form homotrimers.</text>
</comment>
<comment type="function">
    <text evidence="1">Membrane-anchoring subunit of succinate dehydrogenase (SDH).</text>
</comment>
<dbReference type="InterPro" id="IPR034804">
    <property type="entry name" value="SQR/QFR_C/D"/>
</dbReference>
<evidence type="ECO:0000313" key="15">
    <source>
        <dbReference type="Proteomes" id="UP000197065"/>
    </source>
</evidence>
<dbReference type="PANTHER" id="PTHR10978">
    <property type="entry name" value="SUCCINATE DEHYDROGENASE CYTOCHROME B560 SUBUNIT"/>
    <property type="match status" value="1"/>
</dbReference>
<dbReference type="RefSeq" id="WP_088559719.1">
    <property type="nucleotide sequence ID" value="NZ_FYEH01000001.1"/>
</dbReference>
<dbReference type="Proteomes" id="UP000197065">
    <property type="component" value="Unassembled WGS sequence"/>
</dbReference>